<dbReference type="Pfam" id="PF06030">
    <property type="entry name" value="WxLIP_PGBD"/>
    <property type="match status" value="1"/>
</dbReference>
<feature type="domain" description="WxL Interacting Protein host binding" evidence="3">
    <location>
        <begin position="158"/>
        <end position="290"/>
    </location>
</feature>
<dbReference type="EMBL" id="BLEY01000027">
    <property type="protein sequence ID" value="GEU14168.1"/>
    <property type="molecule type" value="Genomic_DNA"/>
</dbReference>
<evidence type="ECO:0000256" key="1">
    <source>
        <dbReference type="SAM" id="Phobius"/>
    </source>
</evidence>
<dbReference type="InterPro" id="IPR010317">
    <property type="entry name" value="WxLIP_PGBD"/>
</dbReference>
<gene>
    <name evidence="4" type="ORF">QuyetLC_26680</name>
</gene>
<evidence type="ECO:0000313" key="4">
    <source>
        <dbReference type="EMBL" id="GEU14168.1"/>
    </source>
</evidence>
<keyword evidence="1" id="KW-1133">Transmembrane helix</keyword>
<feature type="domain" description="WxL Interacting Protein peptidoglycan binding" evidence="2">
    <location>
        <begin position="34"/>
        <end position="151"/>
    </location>
</feature>
<keyword evidence="1" id="KW-0812">Transmembrane</keyword>
<dbReference type="Pfam" id="PF11797">
    <property type="entry name" value="WxLIP_HBD"/>
    <property type="match status" value="1"/>
</dbReference>
<accession>A0A640MPG9</accession>
<dbReference type="AlphaFoldDB" id="A0A640MPG9"/>
<protein>
    <submittedName>
        <fullName evidence="4">Uncharacterized protein</fullName>
    </submittedName>
</protein>
<dbReference type="InterPro" id="IPR021759">
    <property type="entry name" value="WxLIP_HBD"/>
</dbReference>
<evidence type="ECO:0000259" key="3">
    <source>
        <dbReference type="Pfam" id="PF11797"/>
    </source>
</evidence>
<name>A0A640MPG9_BACAN</name>
<comment type="caution">
    <text evidence="4">The sequence shown here is derived from an EMBL/GenBank/DDBJ whole genome shotgun (WGS) entry which is preliminary data.</text>
</comment>
<sequence length="331" mass="37659">MKKNNKVLVTFIFFVSLLTFVFDNKQVFAEGSDYSVVPLLPENQKTDTKSFYDIELTDNKPFELSFSIANISDNKKSFSVLGFDAATNSNGIIDYSNENLTEKVDKNKRLTNYLELPNSFSVEAGETKKISFKLSPDSSQFEGYILGAIQIVPEIKKEEAGITNQFTRTIAIRLWGSIKKDKIDASIIDVPNNFSVDNGKEPSIHYTLKNEAPIIEKNTVINTTLKVKNNDKEKIVIKDEQKIDFAPSSILDREQKLSNKLDDGQYIYEVTPLVDDEPGETYSYTFNIKNGNMTRPVSWLALLICLLAILVCMIIIIYYQSRKRRGKHEEK</sequence>
<reference evidence="4" key="2">
    <citation type="submission" date="2019-12" db="EMBL/GenBank/DDBJ databases">
        <authorList>
            <person name="Hoang T.H.H."/>
            <person name="Okutani A."/>
        </authorList>
    </citation>
    <scope>NUCLEOTIDE SEQUENCE</scope>
    <source>
        <strain evidence="4">QuyetLC</strain>
    </source>
</reference>
<proteinExistence type="predicted"/>
<keyword evidence="1" id="KW-0472">Membrane</keyword>
<organism evidence="4">
    <name type="scientific">Bacillus anthracis</name>
    <name type="common">anthrax bacterium</name>
    <dbReference type="NCBI Taxonomy" id="1392"/>
    <lineage>
        <taxon>Bacteria</taxon>
        <taxon>Bacillati</taxon>
        <taxon>Bacillota</taxon>
        <taxon>Bacilli</taxon>
        <taxon>Bacillales</taxon>
        <taxon>Bacillaceae</taxon>
        <taxon>Bacillus</taxon>
        <taxon>Bacillus cereus group</taxon>
    </lineage>
</organism>
<feature type="transmembrane region" description="Helical" evidence="1">
    <location>
        <begin position="297"/>
        <end position="319"/>
    </location>
</feature>
<reference evidence="4" key="1">
    <citation type="submission" date="2019-12" db="EMBL/GenBank/DDBJ databases">
        <title>Epidemiological and comparative genomic analysis of Bacillus anthracis isolated from northern Vietnam.</title>
        <authorList>
            <person name="Hoang T.T.H."/>
            <person name="Dang D.A."/>
            <person name="Pham M.H."/>
            <person name="Luong M.H."/>
            <person name="Tran N.D."/>
            <person name="Nguyen T.H."/>
            <person name="Nguyen T.T."/>
            <person name="Inoue S."/>
            <person name="Morikawa S."/>
            <person name="Okutani A."/>
        </authorList>
    </citation>
    <scope>NUCLEOTIDE SEQUENCE</scope>
    <source>
        <strain evidence="4">QuyetLC</strain>
    </source>
</reference>
<evidence type="ECO:0000259" key="2">
    <source>
        <dbReference type="Pfam" id="PF06030"/>
    </source>
</evidence>